<evidence type="ECO:0000256" key="5">
    <source>
        <dbReference type="ARBA" id="ARBA00022725"/>
    </source>
</evidence>
<name>A0A0S1TQ01_ATHDI</name>
<dbReference type="EMBL" id="KR935731">
    <property type="protein sequence ID" value="ALM26223.1"/>
    <property type="molecule type" value="mRNA"/>
</dbReference>
<evidence type="ECO:0000256" key="4">
    <source>
        <dbReference type="ARBA" id="ARBA00022692"/>
    </source>
</evidence>
<evidence type="ECO:0000256" key="8">
    <source>
        <dbReference type="ARBA" id="ARBA00023170"/>
    </source>
</evidence>
<comment type="similarity">
    <text evidence="10">Belongs to the insect chemoreceptor superfamily. Heteromeric odorant receptor channel (TC 1.A.69) family.</text>
</comment>
<keyword evidence="3 10" id="KW-0716">Sensory transduction</keyword>
<gene>
    <name evidence="11" type="primary">OR33</name>
</gene>
<keyword evidence="8 10" id="KW-0675">Receptor</keyword>
<accession>A0A0S1TQ01</accession>
<dbReference type="GO" id="GO:0004984">
    <property type="term" value="F:olfactory receptor activity"/>
    <property type="evidence" value="ECO:0007669"/>
    <property type="project" value="InterPro"/>
</dbReference>
<evidence type="ECO:0000256" key="10">
    <source>
        <dbReference type="RuleBase" id="RU351113"/>
    </source>
</evidence>
<keyword evidence="4 10" id="KW-0812">Transmembrane</keyword>
<evidence type="ECO:0000256" key="1">
    <source>
        <dbReference type="ARBA" id="ARBA00004651"/>
    </source>
</evidence>
<feature type="transmembrane region" description="Helical" evidence="10">
    <location>
        <begin position="168"/>
        <end position="190"/>
    </location>
</feature>
<dbReference type="GO" id="GO:0005549">
    <property type="term" value="F:odorant binding"/>
    <property type="evidence" value="ECO:0007669"/>
    <property type="project" value="InterPro"/>
</dbReference>
<dbReference type="Pfam" id="PF02949">
    <property type="entry name" value="7tm_6"/>
    <property type="match status" value="1"/>
</dbReference>
<proteinExistence type="evidence at transcript level"/>
<dbReference type="GO" id="GO:0005886">
    <property type="term" value="C:plasma membrane"/>
    <property type="evidence" value="ECO:0007669"/>
    <property type="project" value="UniProtKB-SubCell"/>
</dbReference>
<organism evidence="11">
    <name type="scientific">Athetis dissimilis</name>
    <name type="common">Moth</name>
    <name type="synonym">Proxenus dissimilis</name>
    <dbReference type="NCBI Taxonomy" id="1737331"/>
    <lineage>
        <taxon>Eukaryota</taxon>
        <taxon>Metazoa</taxon>
        <taxon>Ecdysozoa</taxon>
        <taxon>Arthropoda</taxon>
        <taxon>Hexapoda</taxon>
        <taxon>Insecta</taxon>
        <taxon>Pterygota</taxon>
        <taxon>Neoptera</taxon>
        <taxon>Endopterygota</taxon>
        <taxon>Lepidoptera</taxon>
        <taxon>Glossata</taxon>
        <taxon>Ditrysia</taxon>
        <taxon>Noctuoidea</taxon>
        <taxon>Noctuidae</taxon>
        <taxon>Noctuinae</taxon>
        <taxon>Athetis</taxon>
    </lineage>
</organism>
<keyword evidence="7 10" id="KW-0472">Membrane</keyword>
<keyword evidence="6 10" id="KW-1133">Transmembrane helix</keyword>
<evidence type="ECO:0000256" key="2">
    <source>
        <dbReference type="ARBA" id="ARBA00022475"/>
    </source>
</evidence>
<dbReference type="AlphaFoldDB" id="A0A0S1TQ01"/>
<feature type="transmembrane region" description="Helical" evidence="10">
    <location>
        <begin position="20"/>
        <end position="39"/>
    </location>
</feature>
<comment type="subcellular location">
    <subcellularLocation>
        <location evidence="1 10">Cell membrane</location>
        <topology evidence="1 10">Multi-pass membrane protein</topology>
    </subcellularLocation>
</comment>
<protein>
    <recommendedName>
        <fullName evidence="10">Odorant receptor</fullName>
    </recommendedName>
</protein>
<evidence type="ECO:0000256" key="6">
    <source>
        <dbReference type="ARBA" id="ARBA00022989"/>
    </source>
</evidence>
<dbReference type="GO" id="GO:0007165">
    <property type="term" value="P:signal transduction"/>
    <property type="evidence" value="ECO:0007669"/>
    <property type="project" value="UniProtKB-KW"/>
</dbReference>
<sequence>MNLTGSHPSIPKDRKWAIRFLFLQGVFTLDFVMFIYNIFYIDLKTNNFSEICKNGIMAVVYLEITFQYCVMLKHQDLFVTVINNIKKDYEAARNFSLAEREVMYKYIDKSLWVCKLWMVLSANGPGLFIGRSLIKMIYYFCINDFKLVPIYEYDFPAFMKDNLHHLTIFFINYAWMLVFAFYSAFMYLAWVPLGPIFILHVCGQLELVEMKIDALFEELDDEVIKRKLKNIIVQLQYIYKFVDHLNAIFQVGYELTLKGTMLMLPITCFEVLEAFNRNEYIIEYFVFIVGSTLFSSTPCYYGDLLMEKGDEVRISLYTCGWEQYYDRRTRSTLLLMLQYALRPVAIQTIFTVMCLDTLTNLFQQSYAIFNLMNAMWN</sequence>
<dbReference type="PANTHER" id="PTHR21137:SF35">
    <property type="entry name" value="ODORANT RECEPTOR 19A-RELATED"/>
    <property type="match status" value="1"/>
</dbReference>
<comment type="caution">
    <text evidence="10">Lacks conserved residue(s) required for the propagation of feature annotation.</text>
</comment>
<keyword evidence="2" id="KW-1003">Cell membrane</keyword>
<evidence type="ECO:0000256" key="3">
    <source>
        <dbReference type="ARBA" id="ARBA00022606"/>
    </source>
</evidence>
<dbReference type="PANTHER" id="PTHR21137">
    <property type="entry name" value="ODORANT RECEPTOR"/>
    <property type="match status" value="1"/>
</dbReference>
<reference evidence="11" key="1">
    <citation type="journal article" date="2016" name="PLoS ONE">
        <title>Identification of Putative Chemosensory Receptor Genes from the Athetis dissimilis Antennal Transcriptome.</title>
        <authorList>
            <person name="Dong J."/>
            <person name="Song Y."/>
            <person name="Li W."/>
            <person name="Shi J."/>
            <person name="Wang Z."/>
        </authorList>
    </citation>
    <scope>NUCLEOTIDE SEQUENCE</scope>
    <source>
        <tissue evidence="11">Antenna</tissue>
    </source>
</reference>
<keyword evidence="5 10" id="KW-0552">Olfaction</keyword>
<evidence type="ECO:0000313" key="11">
    <source>
        <dbReference type="EMBL" id="ALM26223.1"/>
    </source>
</evidence>
<dbReference type="InterPro" id="IPR004117">
    <property type="entry name" value="7tm6_olfct_rcpt"/>
</dbReference>
<evidence type="ECO:0000256" key="9">
    <source>
        <dbReference type="ARBA" id="ARBA00023224"/>
    </source>
</evidence>
<keyword evidence="9 10" id="KW-0807">Transducer</keyword>
<evidence type="ECO:0000256" key="7">
    <source>
        <dbReference type="ARBA" id="ARBA00023136"/>
    </source>
</evidence>